<dbReference type="EMBL" id="JACEGA010000001">
    <property type="protein sequence ID" value="MBB2183349.1"/>
    <property type="molecule type" value="Genomic_DNA"/>
</dbReference>
<dbReference type="InterPro" id="IPR050508">
    <property type="entry name" value="Methyltransf_Superfamily"/>
</dbReference>
<dbReference type="AlphaFoldDB" id="A0A839K2X3"/>
<organism evidence="2 3">
    <name type="scientific">Variimorphobacter saccharofermentans</name>
    <dbReference type="NCBI Taxonomy" id="2755051"/>
    <lineage>
        <taxon>Bacteria</taxon>
        <taxon>Bacillati</taxon>
        <taxon>Bacillota</taxon>
        <taxon>Clostridia</taxon>
        <taxon>Lachnospirales</taxon>
        <taxon>Lachnospiraceae</taxon>
        <taxon>Variimorphobacter</taxon>
    </lineage>
</organism>
<keyword evidence="2" id="KW-0808">Transferase</keyword>
<protein>
    <submittedName>
        <fullName evidence="2">Methyltransferase domain-containing protein</fullName>
    </submittedName>
</protein>
<reference evidence="2 3" key="1">
    <citation type="submission" date="2020-07" db="EMBL/GenBank/DDBJ databases">
        <title>Characterization and genome sequencing of isolate MD1, a novel member within the family Lachnospiraceae.</title>
        <authorList>
            <person name="Rettenmaier R."/>
            <person name="Di Bello L."/>
            <person name="Zinser C."/>
            <person name="Scheitz K."/>
            <person name="Liebl W."/>
            <person name="Zverlov V."/>
        </authorList>
    </citation>
    <scope>NUCLEOTIDE SEQUENCE [LARGE SCALE GENOMIC DNA]</scope>
    <source>
        <strain evidence="2 3">MD1</strain>
    </source>
</reference>
<proteinExistence type="predicted"/>
<keyword evidence="2" id="KW-0489">Methyltransferase</keyword>
<feature type="domain" description="Methyltransferase" evidence="1">
    <location>
        <begin position="45"/>
        <end position="142"/>
    </location>
</feature>
<comment type="caution">
    <text evidence="2">The sequence shown here is derived from an EMBL/GenBank/DDBJ whole genome shotgun (WGS) entry which is preliminary data.</text>
</comment>
<dbReference type="Gene3D" id="3.40.50.150">
    <property type="entry name" value="Vaccinia Virus protein VP39"/>
    <property type="match status" value="1"/>
</dbReference>
<keyword evidence="3" id="KW-1185">Reference proteome</keyword>
<accession>A0A839K2X3</accession>
<dbReference type="PANTHER" id="PTHR42912">
    <property type="entry name" value="METHYLTRANSFERASE"/>
    <property type="match status" value="1"/>
</dbReference>
<dbReference type="InterPro" id="IPR029063">
    <property type="entry name" value="SAM-dependent_MTases_sf"/>
</dbReference>
<dbReference type="RefSeq" id="WP_228353009.1">
    <property type="nucleotide sequence ID" value="NZ_JACEGA010000001.1"/>
</dbReference>
<gene>
    <name evidence="2" type="ORF">H0486_10715</name>
</gene>
<evidence type="ECO:0000313" key="2">
    <source>
        <dbReference type="EMBL" id="MBB2183349.1"/>
    </source>
</evidence>
<dbReference type="SUPFAM" id="SSF53335">
    <property type="entry name" value="S-adenosyl-L-methionine-dependent methyltransferases"/>
    <property type="match status" value="1"/>
</dbReference>
<dbReference type="Proteomes" id="UP000574276">
    <property type="component" value="Unassembled WGS sequence"/>
</dbReference>
<evidence type="ECO:0000259" key="1">
    <source>
        <dbReference type="Pfam" id="PF13649"/>
    </source>
</evidence>
<name>A0A839K2X3_9FIRM</name>
<evidence type="ECO:0000313" key="3">
    <source>
        <dbReference type="Proteomes" id="UP000574276"/>
    </source>
</evidence>
<sequence>MKNLSVFYEWIAKFYDLLDVFYFCNESTSPRKALEELVPEGEMHIADICIGTAVNSIRIAKKHPAAHIVGVDRSKEMLRMARKKLNKEGISNIKLYYGSADNIKIEDNVFDIAVLSLVLHECTEVQARNILKEAYRILKADGKLLIMEWEEPRKLFRRVMFGIIRRMKPKEFENFLKMDMKEYMRKNGFEIIKMKHCDYSRVLECRKVG</sequence>
<dbReference type="CDD" id="cd02440">
    <property type="entry name" value="AdoMet_MTases"/>
    <property type="match status" value="1"/>
</dbReference>
<dbReference type="GO" id="GO:0032259">
    <property type="term" value="P:methylation"/>
    <property type="evidence" value="ECO:0007669"/>
    <property type="project" value="UniProtKB-KW"/>
</dbReference>
<dbReference type="PANTHER" id="PTHR42912:SF80">
    <property type="entry name" value="METHYLTRANSFERASE DOMAIN-CONTAINING PROTEIN"/>
    <property type="match status" value="1"/>
</dbReference>
<dbReference type="Pfam" id="PF13649">
    <property type="entry name" value="Methyltransf_25"/>
    <property type="match status" value="1"/>
</dbReference>
<dbReference type="GO" id="GO:0008168">
    <property type="term" value="F:methyltransferase activity"/>
    <property type="evidence" value="ECO:0007669"/>
    <property type="project" value="UniProtKB-KW"/>
</dbReference>
<dbReference type="InterPro" id="IPR041698">
    <property type="entry name" value="Methyltransf_25"/>
</dbReference>